<reference evidence="9 10" key="1">
    <citation type="journal article" date="2020" name="Syst. Appl. Microbiol.">
        <title>Arthrospiribacter ruber gen. nov., sp. nov., a novel bacterium isolated from Arthrospira cultures.</title>
        <authorList>
            <person name="Waleron M."/>
            <person name="Misztak A."/>
            <person name="Waleron M.M."/>
            <person name="Furmaniak M."/>
            <person name="Mrozik A."/>
            <person name="Waleron K."/>
        </authorList>
    </citation>
    <scope>NUCLEOTIDE SEQUENCE [LARGE SCALE GENOMIC DNA]</scope>
    <source>
        <strain evidence="9 10">DPMB0001</strain>
    </source>
</reference>
<sequence length="649" mass="74661">MIFSEFPFLRYVFFLILGIIAYPYLAFFPPSSWIYGLAFFFMVYSFLIWSNKIKKVYLHKVWIPVLAAIQLVFLGLFLTGKNDLRNREAHIVNLEKPILAYMALVLDQDEPKPNSIANRLKIKRILTDEGWVRSDGEIIAYHRSEEGMKSGEVILVKGSPEEIAAPTVPFEFDYRTFMRRQKITHQHFVGTDFARIGFFNEYPVHQFFAKVRASVMGKLDQKIHNPQAAQVAKALLLGQKKNLEKEVSEAYATAGAMHILAVSGLHVGIIYGFFFLFIKPYRLKKVKRIGYLSFIIVLIWVYALLTGMSPSVMRAATMFTLMALAQMKSRSPSIFNAIALSAFVLLVFDPDLIYSVGFQLSYVALIGIIVFQPLIVRLWIPKYPAVEYLWQITAVGIAAQLATFPISAYYFHTFPVYFMISNLIAIPGAFLIMCFGVPMMLLADVPLISQFLSLMTEYCILSVNLVVFWIQDLPYSRVREIYLPGWKVFMYWILLSLVFMAFYFRKKHFSFMTVGALTLFLVLRLVFFFQDNSRNELVFVRLPQGVTVDYWKGNSLYHYSELDDKTLGYKIIPYRSRSGAKKIYPLVALSYSSDLILAFPNQKMPTFSPGLDLEFKREDARMVWKNGQWISVGNADSLQQIPSTHKILF</sequence>
<dbReference type="RefSeq" id="WP_219293286.1">
    <property type="nucleotide sequence ID" value="NZ_RPHB01000010.1"/>
</dbReference>
<keyword evidence="10" id="KW-1185">Reference proteome</keyword>
<feature type="transmembrane region" description="Helical" evidence="6">
    <location>
        <begin position="511"/>
        <end position="529"/>
    </location>
</feature>
<keyword evidence="5 6" id="KW-0472">Membrane</keyword>
<dbReference type="AlphaFoldDB" id="A0A951J0V9"/>
<feature type="transmembrane region" description="Helical" evidence="6">
    <location>
        <begin position="360"/>
        <end position="380"/>
    </location>
</feature>
<evidence type="ECO:0000313" key="9">
    <source>
        <dbReference type="EMBL" id="MBW3469879.1"/>
    </source>
</evidence>
<feature type="transmembrane region" description="Helical" evidence="6">
    <location>
        <begin position="61"/>
        <end position="80"/>
    </location>
</feature>
<evidence type="ECO:0000256" key="1">
    <source>
        <dbReference type="ARBA" id="ARBA00004651"/>
    </source>
</evidence>
<evidence type="ECO:0000256" key="5">
    <source>
        <dbReference type="ARBA" id="ARBA00023136"/>
    </source>
</evidence>
<dbReference type="InterPro" id="IPR052159">
    <property type="entry name" value="Competence_DNA_uptake"/>
</dbReference>
<dbReference type="Pfam" id="PF13567">
    <property type="entry name" value="DUF4131"/>
    <property type="match status" value="1"/>
</dbReference>
<feature type="transmembrane region" description="Helical" evidence="6">
    <location>
        <begin position="483"/>
        <end position="504"/>
    </location>
</feature>
<comment type="caution">
    <text evidence="9">The sequence shown here is derived from an EMBL/GenBank/DDBJ whole genome shotgun (WGS) entry which is preliminary data.</text>
</comment>
<evidence type="ECO:0000256" key="2">
    <source>
        <dbReference type="ARBA" id="ARBA00022475"/>
    </source>
</evidence>
<keyword evidence="2" id="KW-1003">Cell membrane</keyword>
<feature type="transmembrane region" description="Helical" evidence="6">
    <location>
        <begin position="334"/>
        <end position="354"/>
    </location>
</feature>
<keyword evidence="4 6" id="KW-1133">Transmembrane helix</keyword>
<feature type="transmembrane region" description="Helical" evidence="6">
    <location>
        <begin position="255"/>
        <end position="277"/>
    </location>
</feature>
<gene>
    <name evidence="9" type="ORF">EGN73_18965</name>
</gene>
<feature type="transmembrane region" description="Helical" evidence="6">
    <location>
        <begin position="392"/>
        <end position="411"/>
    </location>
</feature>
<feature type="domain" description="ComEC/Rec2-related protein" evidence="7">
    <location>
        <begin position="235"/>
        <end position="501"/>
    </location>
</feature>
<dbReference type="Proteomes" id="UP000727490">
    <property type="component" value="Unassembled WGS sequence"/>
</dbReference>
<dbReference type="GO" id="GO:0005886">
    <property type="term" value="C:plasma membrane"/>
    <property type="evidence" value="ECO:0007669"/>
    <property type="project" value="UniProtKB-SubCell"/>
</dbReference>
<dbReference type="InterPro" id="IPR025405">
    <property type="entry name" value="DUF4131"/>
</dbReference>
<evidence type="ECO:0000256" key="3">
    <source>
        <dbReference type="ARBA" id="ARBA00022692"/>
    </source>
</evidence>
<dbReference type="InterPro" id="IPR004477">
    <property type="entry name" value="ComEC_N"/>
</dbReference>
<feature type="transmembrane region" description="Helical" evidence="6">
    <location>
        <begin position="7"/>
        <end position="26"/>
    </location>
</feature>
<feature type="transmembrane region" description="Helical" evidence="6">
    <location>
        <begin position="451"/>
        <end position="471"/>
    </location>
</feature>
<evidence type="ECO:0000259" key="8">
    <source>
        <dbReference type="Pfam" id="PF13567"/>
    </source>
</evidence>
<name>A0A951J0V9_9BACT</name>
<feature type="domain" description="DUF4131" evidence="8">
    <location>
        <begin position="28"/>
        <end position="189"/>
    </location>
</feature>
<evidence type="ECO:0000256" key="6">
    <source>
        <dbReference type="SAM" id="Phobius"/>
    </source>
</evidence>
<feature type="transmembrane region" description="Helical" evidence="6">
    <location>
        <begin position="32"/>
        <end position="49"/>
    </location>
</feature>
<proteinExistence type="predicted"/>
<comment type="subcellular location">
    <subcellularLocation>
        <location evidence="1">Cell membrane</location>
        <topology evidence="1">Multi-pass membrane protein</topology>
    </subcellularLocation>
</comment>
<evidence type="ECO:0000256" key="4">
    <source>
        <dbReference type="ARBA" id="ARBA00022989"/>
    </source>
</evidence>
<evidence type="ECO:0000259" key="7">
    <source>
        <dbReference type="Pfam" id="PF03772"/>
    </source>
</evidence>
<dbReference type="PANTHER" id="PTHR30619">
    <property type="entry name" value="DNA INTERNALIZATION/COMPETENCE PROTEIN COMEC/REC2"/>
    <property type="match status" value="1"/>
</dbReference>
<keyword evidence="3 6" id="KW-0812">Transmembrane</keyword>
<dbReference type="NCBIfam" id="TIGR00360">
    <property type="entry name" value="ComEC_N-term"/>
    <property type="match status" value="1"/>
</dbReference>
<feature type="transmembrane region" description="Helical" evidence="6">
    <location>
        <begin position="417"/>
        <end position="439"/>
    </location>
</feature>
<dbReference type="EMBL" id="RPHB01000010">
    <property type="protein sequence ID" value="MBW3469879.1"/>
    <property type="molecule type" value="Genomic_DNA"/>
</dbReference>
<evidence type="ECO:0000313" key="10">
    <source>
        <dbReference type="Proteomes" id="UP000727490"/>
    </source>
</evidence>
<organism evidence="9 10">
    <name type="scientific">Arthrospiribacter ruber</name>
    <dbReference type="NCBI Taxonomy" id="2487934"/>
    <lineage>
        <taxon>Bacteria</taxon>
        <taxon>Pseudomonadati</taxon>
        <taxon>Bacteroidota</taxon>
        <taxon>Cytophagia</taxon>
        <taxon>Cytophagales</taxon>
        <taxon>Cyclobacteriaceae</taxon>
        <taxon>Arthrospiribacter</taxon>
    </lineage>
</organism>
<feature type="transmembrane region" description="Helical" evidence="6">
    <location>
        <begin position="289"/>
        <end position="305"/>
    </location>
</feature>
<dbReference type="Pfam" id="PF03772">
    <property type="entry name" value="Competence"/>
    <property type="match status" value="1"/>
</dbReference>
<accession>A0A951J0V9</accession>
<dbReference type="PANTHER" id="PTHR30619:SF1">
    <property type="entry name" value="RECOMBINATION PROTEIN 2"/>
    <property type="match status" value="1"/>
</dbReference>
<protein>
    <submittedName>
        <fullName evidence="9">ComEC family competence protein</fullName>
    </submittedName>
</protein>